<keyword evidence="5" id="KW-0411">Iron-sulfur</keyword>
<gene>
    <name evidence="7" type="ORF">A2V72_00775</name>
</gene>
<dbReference type="Pfam" id="PF02310">
    <property type="entry name" value="B12-binding"/>
    <property type="match status" value="1"/>
</dbReference>
<dbReference type="SUPFAM" id="SSF102114">
    <property type="entry name" value="Radical SAM enzymes"/>
    <property type="match status" value="1"/>
</dbReference>
<dbReference type="InterPro" id="IPR023404">
    <property type="entry name" value="rSAM_horseshoe"/>
</dbReference>
<keyword evidence="3" id="KW-0479">Metal-binding</keyword>
<evidence type="ECO:0000256" key="4">
    <source>
        <dbReference type="ARBA" id="ARBA00023004"/>
    </source>
</evidence>
<accession>A0A1G2DWB0</accession>
<reference evidence="7 8" key="1">
    <citation type="journal article" date="2016" name="Nat. Commun.">
        <title>Thousands of microbial genomes shed light on interconnected biogeochemical processes in an aquifer system.</title>
        <authorList>
            <person name="Anantharaman K."/>
            <person name="Brown C.T."/>
            <person name="Hug L.A."/>
            <person name="Sharon I."/>
            <person name="Castelle C.J."/>
            <person name="Probst A.J."/>
            <person name="Thomas B.C."/>
            <person name="Singh A."/>
            <person name="Wilkins M.J."/>
            <person name="Karaoz U."/>
            <person name="Brodie E.L."/>
            <person name="Williams K.H."/>
            <person name="Hubbard S.S."/>
            <person name="Banfield J.F."/>
        </authorList>
    </citation>
    <scope>NUCLEOTIDE SEQUENCE [LARGE SCALE GENOMIC DNA]</scope>
</reference>
<dbReference type="SMART" id="SM00729">
    <property type="entry name" value="Elp3"/>
    <property type="match status" value="1"/>
</dbReference>
<dbReference type="PANTHER" id="PTHR43409">
    <property type="entry name" value="ANAEROBIC MAGNESIUM-PROTOPORPHYRIN IX MONOMETHYL ESTER CYCLASE-RELATED"/>
    <property type="match status" value="1"/>
</dbReference>
<sequence length="509" mass="58056">MKRCVERFLIVTPRIVSPAGVSPRIHQPFGSIIVLTEAKRCGFDVILFDSAVEGLKKNILDSSYNPREIENLEGINYWKTGLRIEEIITRVASINPDVIGLSCSNVSERNEVAKLATALKKSLSSIPLVLGGYEASLWYKEILGNTQFPIDEIPAIDFVVVGPGQPVINNLLLYLSDSTKYDLPKGVATRINNKVVFRGLPRFDYNRYSVADFTLLPKIKIVGRLKPLDFYSYVGNPHAGKLEIILGSKNISYFPITTSYGCGFNCSFCDADKKLRRYKLENVIRMIDAFESLYGIDYIDFMDNNFGGGNQDSRFLAFDILAQIKKSGYQIGFSNGLTFESMAREDHRLIRQFADYGNVRHIAFPCENGNDRILRMIRKPHDIELVKKTLVFSSNVLQKTNREGFFIGGFPKTSGKLAETPQELENTYHFIRYCLEKGFLHQAIFLTLSPVTKEYRFLWRKLYPNASFEHCLFSRKTGIWPYPNVLLDEMHEKVKLINEQLGRLVTRKL</sequence>
<feature type="domain" description="B12-binding" evidence="6">
    <location>
        <begin position="13"/>
        <end position="182"/>
    </location>
</feature>
<evidence type="ECO:0000256" key="5">
    <source>
        <dbReference type="ARBA" id="ARBA00023014"/>
    </source>
</evidence>
<dbReference type="InterPro" id="IPR006638">
    <property type="entry name" value="Elp3/MiaA/NifB-like_rSAM"/>
</dbReference>
<dbReference type="SFLD" id="SFLDS00029">
    <property type="entry name" value="Radical_SAM"/>
    <property type="match status" value="1"/>
</dbReference>
<dbReference type="SFLD" id="SFLDG01082">
    <property type="entry name" value="B12-binding_domain_containing"/>
    <property type="match status" value="1"/>
</dbReference>
<dbReference type="Gene3D" id="3.40.50.280">
    <property type="entry name" value="Cobalamin-binding domain"/>
    <property type="match status" value="1"/>
</dbReference>
<dbReference type="EMBL" id="MHLW01000023">
    <property type="protein sequence ID" value="OGZ17857.1"/>
    <property type="molecule type" value="Genomic_DNA"/>
</dbReference>
<dbReference type="GO" id="GO:0031419">
    <property type="term" value="F:cobalamin binding"/>
    <property type="evidence" value="ECO:0007669"/>
    <property type="project" value="InterPro"/>
</dbReference>
<comment type="cofactor">
    <cofactor evidence="1">
        <name>[4Fe-4S] cluster</name>
        <dbReference type="ChEBI" id="CHEBI:49883"/>
    </cofactor>
</comment>
<dbReference type="Gene3D" id="3.80.30.20">
    <property type="entry name" value="tm_1862 like domain"/>
    <property type="match status" value="1"/>
</dbReference>
<dbReference type="InterPro" id="IPR007197">
    <property type="entry name" value="rSAM"/>
</dbReference>
<evidence type="ECO:0000259" key="6">
    <source>
        <dbReference type="PROSITE" id="PS51332"/>
    </source>
</evidence>
<dbReference type="Proteomes" id="UP000178893">
    <property type="component" value="Unassembled WGS sequence"/>
</dbReference>
<dbReference type="GO" id="GO:0051536">
    <property type="term" value="F:iron-sulfur cluster binding"/>
    <property type="evidence" value="ECO:0007669"/>
    <property type="project" value="UniProtKB-KW"/>
</dbReference>
<keyword evidence="2" id="KW-0949">S-adenosyl-L-methionine</keyword>
<evidence type="ECO:0000256" key="1">
    <source>
        <dbReference type="ARBA" id="ARBA00001966"/>
    </source>
</evidence>
<dbReference type="GO" id="GO:0003824">
    <property type="term" value="F:catalytic activity"/>
    <property type="evidence" value="ECO:0007669"/>
    <property type="project" value="InterPro"/>
</dbReference>
<dbReference type="InterPro" id="IPR006158">
    <property type="entry name" value="Cobalamin-bd"/>
</dbReference>
<dbReference type="InterPro" id="IPR051198">
    <property type="entry name" value="BchE-like"/>
</dbReference>
<dbReference type="InterPro" id="IPR058240">
    <property type="entry name" value="rSAM_sf"/>
</dbReference>
<name>A0A1G2DWB0_9BACT</name>
<evidence type="ECO:0000313" key="7">
    <source>
        <dbReference type="EMBL" id="OGZ17857.1"/>
    </source>
</evidence>
<evidence type="ECO:0000256" key="3">
    <source>
        <dbReference type="ARBA" id="ARBA00022723"/>
    </source>
</evidence>
<evidence type="ECO:0000313" key="8">
    <source>
        <dbReference type="Proteomes" id="UP000178893"/>
    </source>
</evidence>
<organism evidence="7 8">
    <name type="scientific">Candidatus Nealsonbacteria bacterium RBG_13_37_56</name>
    <dbReference type="NCBI Taxonomy" id="1801661"/>
    <lineage>
        <taxon>Bacteria</taxon>
        <taxon>Candidatus Nealsoniibacteriota</taxon>
    </lineage>
</organism>
<dbReference type="InterPro" id="IPR036724">
    <property type="entry name" value="Cobalamin-bd_sf"/>
</dbReference>
<dbReference type="Pfam" id="PF04055">
    <property type="entry name" value="Radical_SAM"/>
    <property type="match status" value="1"/>
</dbReference>
<dbReference type="AlphaFoldDB" id="A0A1G2DWB0"/>
<dbReference type="SUPFAM" id="SSF52242">
    <property type="entry name" value="Cobalamin (vitamin B12)-binding domain"/>
    <property type="match status" value="1"/>
</dbReference>
<comment type="caution">
    <text evidence="7">The sequence shown here is derived from an EMBL/GenBank/DDBJ whole genome shotgun (WGS) entry which is preliminary data.</text>
</comment>
<evidence type="ECO:0000256" key="2">
    <source>
        <dbReference type="ARBA" id="ARBA00022691"/>
    </source>
</evidence>
<dbReference type="PROSITE" id="PS51332">
    <property type="entry name" value="B12_BINDING"/>
    <property type="match status" value="1"/>
</dbReference>
<dbReference type="GO" id="GO:0046872">
    <property type="term" value="F:metal ion binding"/>
    <property type="evidence" value="ECO:0007669"/>
    <property type="project" value="UniProtKB-KW"/>
</dbReference>
<keyword evidence="4" id="KW-0408">Iron</keyword>
<protein>
    <recommendedName>
        <fullName evidence="6">B12-binding domain-containing protein</fullName>
    </recommendedName>
</protein>
<proteinExistence type="predicted"/>